<protein>
    <submittedName>
        <fullName evidence="4">Tetratricopeptide repeat-containing protein</fullName>
    </submittedName>
</protein>
<accession>A0A1I6RI56</accession>
<proteinExistence type="predicted"/>
<reference evidence="4 5" key="1">
    <citation type="submission" date="2016-10" db="EMBL/GenBank/DDBJ databases">
        <authorList>
            <person name="de Groot N.N."/>
        </authorList>
    </citation>
    <scope>NUCLEOTIDE SEQUENCE [LARGE SCALE GENOMIC DNA]</scope>
    <source>
        <strain evidence="4 5">DSM 17074</strain>
    </source>
</reference>
<dbReference type="InterPro" id="IPR019734">
    <property type="entry name" value="TPR_rpt"/>
</dbReference>
<evidence type="ECO:0000256" key="1">
    <source>
        <dbReference type="PROSITE-ProRule" id="PRU00339"/>
    </source>
</evidence>
<dbReference type="STRING" id="306541.SAMN05421668_106114"/>
<feature type="compositionally biased region" description="Basic and acidic residues" evidence="2">
    <location>
        <begin position="335"/>
        <end position="347"/>
    </location>
</feature>
<dbReference type="SMART" id="SM00028">
    <property type="entry name" value="TPR"/>
    <property type="match status" value="4"/>
</dbReference>
<evidence type="ECO:0000313" key="4">
    <source>
        <dbReference type="EMBL" id="SFS64345.1"/>
    </source>
</evidence>
<dbReference type="Pfam" id="PF13429">
    <property type="entry name" value="TPR_15"/>
    <property type="match status" value="1"/>
</dbReference>
<keyword evidence="1" id="KW-0802">TPR repeat</keyword>
<dbReference type="Gene3D" id="1.25.40.10">
    <property type="entry name" value="Tetratricopeptide repeat domain"/>
    <property type="match status" value="2"/>
</dbReference>
<dbReference type="RefSeq" id="WP_062322358.1">
    <property type="nucleotide sequence ID" value="NZ_BJWJ01000006.1"/>
</dbReference>
<dbReference type="PROSITE" id="PS50005">
    <property type="entry name" value="TPR"/>
    <property type="match status" value="1"/>
</dbReference>
<reference evidence="3 6" key="2">
    <citation type="submission" date="2019-07" db="EMBL/GenBank/DDBJ databases">
        <title>Whole genome shotgun sequence of Halolactibacillus miurensis NBRC 100873.</title>
        <authorList>
            <person name="Hosoyama A."/>
            <person name="Uohara A."/>
            <person name="Ohji S."/>
            <person name="Ichikawa N."/>
        </authorList>
    </citation>
    <scope>NUCLEOTIDE SEQUENCE [LARGE SCALE GENOMIC DNA]</scope>
    <source>
        <strain evidence="3 6">NBRC 100873</strain>
    </source>
</reference>
<feature type="region of interest" description="Disordered" evidence="2">
    <location>
        <begin position="326"/>
        <end position="347"/>
    </location>
</feature>
<gene>
    <name evidence="3" type="ORF">HMI01_09020</name>
    <name evidence="4" type="ORF">SAMN05421668_106114</name>
</gene>
<sequence length="347" mass="40745">MTVENEMSNPTLPKNIIPFIHDGDFFFTKGVEAFYKRKFDLALKYLKKAKDIDPLEALYPSQMSIIYTEIGAYHAANQILSDVIKTHGDDYVDSYYLIANNYAHLGLLNEAQKYATLYMEKDPDGEFYSEAEQLITILDLTLEEEMDFFEDEDEDDLLMYQETAFYYLQQKDYLKATAILEEALELFPEYDLFHFQSRFARFFNGEKETVLTEEEAALIAEPNQLQSRFNLMFFYHDLGQLDKVKDMVACFEGVYPMQQEQALKVAIGYTLAGYNDEAIHRFSRLQQRTVKHHVDYYTYYALALYRSGNVVEAEALFEEAKQRHKQLRSKSAPWLEERMSRSVDERK</sequence>
<dbReference type="InterPro" id="IPR011990">
    <property type="entry name" value="TPR-like_helical_dom_sf"/>
</dbReference>
<dbReference type="AlphaFoldDB" id="A0A1I6RI56"/>
<name>A0A1I6RI56_9BACI</name>
<keyword evidence="6" id="KW-1185">Reference proteome</keyword>
<feature type="repeat" description="TPR" evidence="1">
    <location>
        <begin position="157"/>
        <end position="190"/>
    </location>
</feature>
<dbReference type="Proteomes" id="UP000199139">
    <property type="component" value="Unassembled WGS sequence"/>
</dbReference>
<evidence type="ECO:0000313" key="3">
    <source>
        <dbReference type="EMBL" id="GEM03914.1"/>
    </source>
</evidence>
<dbReference type="SUPFAM" id="SSF48452">
    <property type="entry name" value="TPR-like"/>
    <property type="match status" value="1"/>
</dbReference>
<evidence type="ECO:0000313" key="6">
    <source>
        <dbReference type="Proteomes" id="UP000321773"/>
    </source>
</evidence>
<dbReference type="EMBL" id="FPAI01000006">
    <property type="protein sequence ID" value="SFS64345.1"/>
    <property type="molecule type" value="Genomic_DNA"/>
</dbReference>
<evidence type="ECO:0000313" key="5">
    <source>
        <dbReference type="Proteomes" id="UP000199139"/>
    </source>
</evidence>
<dbReference type="EMBL" id="BJWJ01000006">
    <property type="protein sequence ID" value="GEM03914.1"/>
    <property type="molecule type" value="Genomic_DNA"/>
</dbReference>
<dbReference type="OrthoDB" id="600613at2"/>
<organism evidence="4 5">
    <name type="scientific">Halolactibacillus miurensis</name>
    <dbReference type="NCBI Taxonomy" id="306541"/>
    <lineage>
        <taxon>Bacteria</taxon>
        <taxon>Bacillati</taxon>
        <taxon>Bacillota</taxon>
        <taxon>Bacilli</taxon>
        <taxon>Bacillales</taxon>
        <taxon>Bacillaceae</taxon>
        <taxon>Halolactibacillus</taxon>
    </lineage>
</organism>
<evidence type="ECO:0000256" key="2">
    <source>
        <dbReference type="SAM" id="MobiDB-lite"/>
    </source>
</evidence>
<dbReference type="Proteomes" id="UP000321773">
    <property type="component" value="Unassembled WGS sequence"/>
</dbReference>